<dbReference type="SUPFAM" id="SSF47336">
    <property type="entry name" value="ACP-like"/>
    <property type="match status" value="1"/>
</dbReference>
<keyword evidence="3" id="KW-1185">Reference proteome</keyword>
<evidence type="ECO:0000313" key="2">
    <source>
        <dbReference type="EMBL" id="SEB12977.1"/>
    </source>
</evidence>
<dbReference type="AlphaFoldDB" id="A0A1H4GTW4"/>
<dbReference type="InterPro" id="IPR036736">
    <property type="entry name" value="ACP-like_sf"/>
</dbReference>
<organism evidence="2 3">
    <name type="scientific">Thiothrix caldifontis</name>
    <dbReference type="NCBI Taxonomy" id="525918"/>
    <lineage>
        <taxon>Bacteria</taxon>
        <taxon>Pseudomonadati</taxon>
        <taxon>Pseudomonadota</taxon>
        <taxon>Gammaproteobacteria</taxon>
        <taxon>Thiotrichales</taxon>
        <taxon>Thiotrichaceae</taxon>
        <taxon>Thiothrix</taxon>
    </lineage>
</organism>
<dbReference type="Gene3D" id="1.10.1200.10">
    <property type="entry name" value="ACP-like"/>
    <property type="match status" value="1"/>
</dbReference>
<dbReference type="Proteomes" id="UP000199397">
    <property type="component" value="Unassembled WGS sequence"/>
</dbReference>
<dbReference type="RefSeq" id="WP_093071044.1">
    <property type="nucleotide sequence ID" value="NZ_FNQP01000041.1"/>
</dbReference>
<feature type="domain" description="Carrier" evidence="1">
    <location>
        <begin position="21"/>
        <end position="75"/>
    </location>
</feature>
<gene>
    <name evidence="2" type="ORF">SAMN05660964_03707</name>
</gene>
<proteinExistence type="predicted"/>
<protein>
    <submittedName>
        <fullName evidence="2">Phosphopantetheine attachment site</fullName>
    </submittedName>
</protein>
<dbReference type="InterPro" id="IPR009081">
    <property type="entry name" value="PP-bd_ACP"/>
</dbReference>
<accession>A0A1H4GTW4</accession>
<name>A0A1H4GTW4_9GAMM</name>
<dbReference type="Pfam" id="PF00550">
    <property type="entry name" value="PP-binding"/>
    <property type="match status" value="1"/>
</dbReference>
<evidence type="ECO:0000313" key="3">
    <source>
        <dbReference type="Proteomes" id="UP000199397"/>
    </source>
</evidence>
<dbReference type="EMBL" id="FNQP01000041">
    <property type="protein sequence ID" value="SEB12977.1"/>
    <property type="molecule type" value="Genomic_DNA"/>
</dbReference>
<reference evidence="2 3" key="1">
    <citation type="submission" date="2016-10" db="EMBL/GenBank/DDBJ databases">
        <authorList>
            <person name="de Groot N.N."/>
        </authorList>
    </citation>
    <scope>NUCLEOTIDE SEQUENCE [LARGE SCALE GENOMIC DNA]</scope>
    <source>
        <strain evidence="2 3">DSM 21228</strain>
    </source>
</reference>
<dbReference type="OrthoDB" id="2625323at2"/>
<evidence type="ECO:0000259" key="1">
    <source>
        <dbReference type="Pfam" id="PF00550"/>
    </source>
</evidence>
<dbReference type="STRING" id="525918.SAMN05660964_03707"/>
<sequence>MEIQEALRNYIITEGLQDNIPADFDDDYDLIDSGIIDSLFMMNLVTHLEQQYRIEFGMNDLIPKHFKSINALAAFAINQLHGK</sequence>